<dbReference type="Pfam" id="PF00669">
    <property type="entry name" value="Flagellin_N"/>
    <property type="match status" value="1"/>
</dbReference>
<gene>
    <name evidence="6" type="ORF">SAMN05661003_101172</name>
</gene>
<evidence type="ECO:0000256" key="1">
    <source>
        <dbReference type="ARBA" id="ARBA00004365"/>
    </source>
</evidence>
<dbReference type="PANTHER" id="PTHR42792">
    <property type="entry name" value="FLAGELLIN"/>
    <property type="match status" value="1"/>
</dbReference>
<dbReference type="NCBIfam" id="TIGR02550">
    <property type="entry name" value="flagell_flgL"/>
    <property type="match status" value="1"/>
</dbReference>
<dbReference type="Pfam" id="PF00700">
    <property type="entry name" value="Flagellin_C"/>
    <property type="match status" value="1"/>
</dbReference>
<dbReference type="STRING" id="57664.SAMN05661003_101172"/>
<evidence type="ECO:0000259" key="4">
    <source>
        <dbReference type="Pfam" id="PF00669"/>
    </source>
</evidence>
<keyword evidence="6" id="KW-0966">Cell projection</keyword>
<dbReference type="GO" id="GO:0005198">
    <property type="term" value="F:structural molecule activity"/>
    <property type="evidence" value="ECO:0007669"/>
    <property type="project" value="InterPro"/>
</dbReference>
<sequence>MRSTAMGQYRSVQHNLSKASSRVDRLYLQATTGEKFRLASDNPSAVGTVLSSRSGITMQERHMENIATAQDRMNSADSYLGSAENVMQRLTEITTAALNGSASQADLTTYAKEVVTLKEQLLDVANAQVDGKYLFAGFNDQIVPFSGDPVVYGGTTDTKWIESGPGETVQSNLTGDVLFIAPVDVFGEVDALEAALLTGDSAVLDEKLATLEQAAEQIRSQRGILGSNNARLDDSLVLLEDAQLQLQSTLSCYEDADLTQVVSEMAQAEQALEAALAVSSRIASLSLLDYL</sequence>
<keyword evidence="3" id="KW-0975">Bacterial flagellum</keyword>
<dbReference type="PANTHER" id="PTHR42792:SF1">
    <property type="entry name" value="FLAGELLAR HOOK-ASSOCIATED PROTEIN 3"/>
    <property type="match status" value="1"/>
</dbReference>
<comment type="similarity">
    <text evidence="2">Belongs to the bacterial flagellin family.</text>
</comment>
<dbReference type="EMBL" id="FNAQ01000001">
    <property type="protein sequence ID" value="SDD74346.1"/>
    <property type="molecule type" value="Genomic_DNA"/>
</dbReference>
<dbReference type="Gene3D" id="1.20.1330.10">
    <property type="entry name" value="f41 fragment of flagellin, N-terminal domain"/>
    <property type="match status" value="1"/>
</dbReference>
<dbReference type="InterPro" id="IPR013384">
    <property type="entry name" value="Flagell_FlgL"/>
</dbReference>
<dbReference type="InterPro" id="IPR001029">
    <property type="entry name" value="Flagellin_N"/>
</dbReference>
<evidence type="ECO:0000259" key="5">
    <source>
        <dbReference type="Pfam" id="PF00700"/>
    </source>
</evidence>
<dbReference type="SUPFAM" id="SSF64518">
    <property type="entry name" value="Phase 1 flagellin"/>
    <property type="match status" value="1"/>
</dbReference>
<dbReference type="InterPro" id="IPR001492">
    <property type="entry name" value="Flagellin"/>
</dbReference>
<evidence type="ECO:0000313" key="6">
    <source>
        <dbReference type="EMBL" id="SDD74346.1"/>
    </source>
</evidence>
<evidence type="ECO:0000256" key="3">
    <source>
        <dbReference type="ARBA" id="ARBA00023143"/>
    </source>
</evidence>
<evidence type="ECO:0000313" key="7">
    <source>
        <dbReference type="Proteomes" id="UP000243205"/>
    </source>
</evidence>
<keyword evidence="6" id="KW-0969">Cilium</keyword>
<proteinExistence type="inferred from homology"/>
<dbReference type="InterPro" id="IPR046358">
    <property type="entry name" value="Flagellin_C"/>
</dbReference>
<evidence type="ECO:0000256" key="2">
    <source>
        <dbReference type="ARBA" id="ARBA00005709"/>
    </source>
</evidence>
<feature type="domain" description="Flagellin C-terminal" evidence="5">
    <location>
        <begin position="209"/>
        <end position="291"/>
    </location>
</feature>
<comment type="subcellular location">
    <subcellularLocation>
        <location evidence="1">Bacterial flagellum</location>
    </subcellularLocation>
</comment>
<keyword evidence="7" id="KW-1185">Reference proteome</keyword>
<dbReference type="Proteomes" id="UP000243205">
    <property type="component" value="Unassembled WGS sequence"/>
</dbReference>
<organism evidence="6 7">
    <name type="scientific">Desulfuromonas thiophila</name>
    <dbReference type="NCBI Taxonomy" id="57664"/>
    <lineage>
        <taxon>Bacteria</taxon>
        <taxon>Pseudomonadati</taxon>
        <taxon>Thermodesulfobacteriota</taxon>
        <taxon>Desulfuromonadia</taxon>
        <taxon>Desulfuromonadales</taxon>
        <taxon>Desulfuromonadaceae</taxon>
        <taxon>Desulfuromonas</taxon>
    </lineage>
</organism>
<dbReference type="RefSeq" id="WP_092075324.1">
    <property type="nucleotide sequence ID" value="NZ_FNAQ01000001.1"/>
</dbReference>
<dbReference type="GO" id="GO:0071973">
    <property type="term" value="P:bacterial-type flagellum-dependent cell motility"/>
    <property type="evidence" value="ECO:0007669"/>
    <property type="project" value="InterPro"/>
</dbReference>
<feature type="domain" description="Flagellin N-terminal" evidence="4">
    <location>
        <begin position="11"/>
        <end position="139"/>
    </location>
</feature>
<dbReference type="AlphaFoldDB" id="A0A1G6XAT5"/>
<keyword evidence="6" id="KW-0282">Flagellum</keyword>
<reference evidence="7" key="1">
    <citation type="submission" date="2016-10" db="EMBL/GenBank/DDBJ databases">
        <authorList>
            <person name="Varghese N."/>
            <person name="Submissions S."/>
        </authorList>
    </citation>
    <scope>NUCLEOTIDE SEQUENCE [LARGE SCALE GENOMIC DNA]</scope>
    <source>
        <strain evidence="7">DSM 8987</strain>
    </source>
</reference>
<dbReference type="GO" id="GO:0009424">
    <property type="term" value="C:bacterial-type flagellum hook"/>
    <property type="evidence" value="ECO:0007669"/>
    <property type="project" value="InterPro"/>
</dbReference>
<accession>A0A1G6XAT5</accession>
<dbReference type="OrthoDB" id="9758307at2"/>
<name>A0A1G6XAT5_9BACT</name>
<protein>
    <submittedName>
        <fullName evidence="6">Flagellar hook-associated protein 3 FlgL</fullName>
    </submittedName>
</protein>